<feature type="region of interest" description="Disordered" evidence="1">
    <location>
        <begin position="176"/>
        <end position="197"/>
    </location>
</feature>
<feature type="region of interest" description="Disordered" evidence="1">
    <location>
        <begin position="258"/>
        <end position="294"/>
    </location>
</feature>
<reference evidence="2 3" key="1">
    <citation type="submission" date="2017-11" db="EMBL/GenBank/DDBJ databases">
        <title>De novo assembly and phasing of dikaryotic genomes from two isolates of Puccinia coronata f. sp. avenae, the causal agent of oat crown rust.</title>
        <authorList>
            <person name="Miller M.E."/>
            <person name="Zhang Y."/>
            <person name="Omidvar V."/>
            <person name="Sperschneider J."/>
            <person name="Schwessinger B."/>
            <person name="Raley C."/>
            <person name="Palmer J.M."/>
            <person name="Garnica D."/>
            <person name="Upadhyaya N."/>
            <person name="Rathjen J."/>
            <person name="Taylor J.M."/>
            <person name="Park R.F."/>
            <person name="Dodds P.N."/>
            <person name="Hirsch C.D."/>
            <person name="Kianian S.F."/>
            <person name="Figueroa M."/>
        </authorList>
    </citation>
    <scope>NUCLEOTIDE SEQUENCE [LARGE SCALE GENOMIC DNA]</scope>
    <source>
        <strain evidence="2">12SD80</strain>
    </source>
</reference>
<sequence length="448" mass="49475">MKMLVNFPKLFVPLLGEISSFAIKQSLDQFNRLQKLDPTETFSSTLTKGVGIPCAHKIAEILEDGNLLSPNNFHPQWQLNYNPEVTNIAEPETNLDDEIKRLLLTLSHKTPLRLATLFKRIHQIAAGTHLAVAIQAPQVKKNTKGRPSLKNNASKSNRRDCSDFEVVEAEIKKKSIAKKREAPGSGKPIQKSKRMKKTIDTFEESEFEEVNEDTDSSLESDISLLEKKENTISKAEENGDNMPLGSKAQVDVKPVLEQTTHPGPTVPPPQPQRNPTQTPPPTAIPANSPRHPEHASAVMEIEARHWTHADTPRTTLAEGLGGNVRIIVKPLSSGLSVRPNPHQYCNVDAWVCFSGPGTLTFFSQVVQSGPARKIATTVAPTSYLRHPASSAWSQGMPRHIAGLKTAGMLVQTWQSELLMPFLRHDTPSYQTPGPMAKYHTSLVCLFIA</sequence>
<feature type="region of interest" description="Disordered" evidence="1">
    <location>
        <begin position="138"/>
        <end position="161"/>
    </location>
</feature>
<feature type="compositionally biased region" description="Pro residues" evidence="1">
    <location>
        <begin position="264"/>
        <end position="283"/>
    </location>
</feature>
<dbReference type="Proteomes" id="UP000235392">
    <property type="component" value="Unassembled WGS sequence"/>
</dbReference>
<dbReference type="EMBL" id="PGCI01000376">
    <property type="protein sequence ID" value="PLW28141.1"/>
    <property type="molecule type" value="Genomic_DNA"/>
</dbReference>
<protein>
    <submittedName>
        <fullName evidence="2">Uncharacterized protein</fullName>
    </submittedName>
</protein>
<evidence type="ECO:0000256" key="1">
    <source>
        <dbReference type="SAM" id="MobiDB-lite"/>
    </source>
</evidence>
<comment type="caution">
    <text evidence="2">The sequence shown here is derived from an EMBL/GenBank/DDBJ whole genome shotgun (WGS) entry which is preliminary data.</text>
</comment>
<dbReference type="AlphaFoldDB" id="A0A2N5TRP7"/>
<name>A0A2N5TRP7_9BASI</name>
<evidence type="ECO:0000313" key="2">
    <source>
        <dbReference type="EMBL" id="PLW28141.1"/>
    </source>
</evidence>
<organism evidence="2 3">
    <name type="scientific">Puccinia coronata f. sp. avenae</name>
    <dbReference type="NCBI Taxonomy" id="200324"/>
    <lineage>
        <taxon>Eukaryota</taxon>
        <taxon>Fungi</taxon>
        <taxon>Dikarya</taxon>
        <taxon>Basidiomycota</taxon>
        <taxon>Pucciniomycotina</taxon>
        <taxon>Pucciniomycetes</taxon>
        <taxon>Pucciniales</taxon>
        <taxon>Pucciniaceae</taxon>
        <taxon>Puccinia</taxon>
    </lineage>
</organism>
<proteinExistence type="predicted"/>
<evidence type="ECO:0000313" key="3">
    <source>
        <dbReference type="Proteomes" id="UP000235392"/>
    </source>
</evidence>
<accession>A0A2N5TRP7</accession>
<gene>
    <name evidence="2" type="ORF">PCASD_23245</name>
</gene>